<dbReference type="Proteomes" id="UP000036756">
    <property type="component" value="Unassembled WGS sequence"/>
</dbReference>
<sequence>MVKVFKSKHKLMAVIALVLLILVTLFTYCYRSNYVPNPVSKDEASKLKIGEHFLGRPGSVLTYILAPDKYGVSYFTKQLVKPFPGSEEKDSKTKNMVYVYNYEGRKEGSLESYKSVKISKNLTENITKTGGDVDLSSDLRYIYNLPKWKISKHSTAYLTGVNLTISTPAGKFNDCIEITVETELDNSSKLYETIYSAKGIGFIMKTSGPTLKKQKKVYELYKYNIPAKRLSSKAELENFTSKVLKYPQEAIESPTYHNEIMGITLSLPEHWVGKCGIDSATWSDNIKDSVTFNLKAGNKSYQRIFSIHMLKKGYDKNYVDKNRNYVYIGEYNGHTLVYSLAKNLSSEVELTSEIKNEFDKMMRDVPNIISNIKYE</sequence>
<name>A0A0J8DD65_CLOCY</name>
<reference evidence="1 2" key="1">
    <citation type="submission" date="2015-06" db="EMBL/GenBank/DDBJ databases">
        <title>Draft genome sequence of the purine-degrading Clostridium cylindrosporum HC-1 (DSM 605).</title>
        <authorList>
            <person name="Poehlein A."/>
            <person name="Schiel-Bengelsdorf B."/>
            <person name="Bengelsdorf F."/>
            <person name="Daniel R."/>
            <person name="Duerre P."/>
        </authorList>
    </citation>
    <scope>NUCLEOTIDE SEQUENCE [LARGE SCALE GENOMIC DNA]</scope>
    <source>
        <strain evidence="1 2">DSM 605</strain>
    </source>
</reference>
<dbReference type="EMBL" id="LFVU01000024">
    <property type="protein sequence ID" value="KMT22188.1"/>
    <property type="molecule type" value="Genomic_DNA"/>
</dbReference>
<comment type="caution">
    <text evidence="1">The sequence shown here is derived from an EMBL/GenBank/DDBJ whole genome shotgun (WGS) entry which is preliminary data.</text>
</comment>
<organism evidence="1 2">
    <name type="scientific">Clostridium cylindrosporum DSM 605</name>
    <dbReference type="NCBI Taxonomy" id="1121307"/>
    <lineage>
        <taxon>Bacteria</taxon>
        <taxon>Bacillati</taxon>
        <taxon>Bacillota</taxon>
        <taxon>Clostridia</taxon>
        <taxon>Eubacteriales</taxon>
        <taxon>Clostridiaceae</taxon>
        <taxon>Clostridium</taxon>
    </lineage>
</organism>
<accession>A0A0J8DD65</accession>
<proteinExistence type="predicted"/>
<keyword evidence="2" id="KW-1185">Reference proteome</keyword>
<dbReference type="OrthoDB" id="1683231at2"/>
<dbReference type="AlphaFoldDB" id="A0A0J8DD65"/>
<evidence type="ECO:0000313" key="2">
    <source>
        <dbReference type="Proteomes" id="UP000036756"/>
    </source>
</evidence>
<gene>
    <name evidence="1" type="ORF">CLCY_4c01610</name>
</gene>
<dbReference type="Gene3D" id="2.40.360.20">
    <property type="match status" value="1"/>
</dbReference>
<protein>
    <submittedName>
        <fullName evidence="1">Uncharacterized protein</fullName>
    </submittedName>
</protein>
<dbReference type="PATRIC" id="fig|1121307.3.peg.1816"/>
<evidence type="ECO:0000313" key="1">
    <source>
        <dbReference type="EMBL" id="KMT22188.1"/>
    </source>
</evidence>
<dbReference type="RefSeq" id="WP_048570281.1">
    <property type="nucleotide sequence ID" value="NZ_LFVU01000024.1"/>
</dbReference>